<name>A0A4D6KU55_VIGUN</name>
<keyword evidence="11" id="KW-1185">Reference proteome</keyword>
<organism evidence="10 11">
    <name type="scientific">Vigna unguiculata</name>
    <name type="common">Cowpea</name>
    <dbReference type="NCBI Taxonomy" id="3917"/>
    <lineage>
        <taxon>Eukaryota</taxon>
        <taxon>Viridiplantae</taxon>
        <taxon>Streptophyta</taxon>
        <taxon>Embryophyta</taxon>
        <taxon>Tracheophyta</taxon>
        <taxon>Spermatophyta</taxon>
        <taxon>Magnoliopsida</taxon>
        <taxon>eudicotyledons</taxon>
        <taxon>Gunneridae</taxon>
        <taxon>Pentapetalae</taxon>
        <taxon>rosids</taxon>
        <taxon>fabids</taxon>
        <taxon>Fabales</taxon>
        <taxon>Fabaceae</taxon>
        <taxon>Papilionoideae</taxon>
        <taxon>50 kb inversion clade</taxon>
        <taxon>NPAAA clade</taxon>
        <taxon>indigoferoid/millettioid clade</taxon>
        <taxon>Phaseoleae</taxon>
        <taxon>Vigna</taxon>
    </lineage>
</organism>
<dbReference type="Proteomes" id="UP000501690">
    <property type="component" value="Linkage Group LG2"/>
</dbReference>
<evidence type="ECO:0000256" key="7">
    <source>
        <dbReference type="ARBA" id="ARBA00023033"/>
    </source>
</evidence>
<dbReference type="PRINTS" id="PR00385">
    <property type="entry name" value="P450"/>
</dbReference>
<dbReference type="FunFam" id="1.10.630.10:FF:000126">
    <property type="entry name" value="Predicted protein"/>
    <property type="match status" value="1"/>
</dbReference>
<accession>A0A4D6KU55</accession>
<dbReference type="CDD" id="cd11072">
    <property type="entry name" value="CYP71-like"/>
    <property type="match status" value="2"/>
</dbReference>
<evidence type="ECO:0000313" key="11">
    <source>
        <dbReference type="Proteomes" id="UP000501690"/>
    </source>
</evidence>
<evidence type="ECO:0000256" key="8">
    <source>
        <dbReference type="PIRSR" id="PIRSR602401-1"/>
    </source>
</evidence>
<dbReference type="FunFam" id="1.10.630.10:FF:000011">
    <property type="entry name" value="Cytochrome P450 83B1"/>
    <property type="match status" value="1"/>
</dbReference>
<dbReference type="InterPro" id="IPR001128">
    <property type="entry name" value="Cyt_P450"/>
</dbReference>
<dbReference type="SUPFAM" id="SSF48264">
    <property type="entry name" value="Cytochrome P450"/>
    <property type="match status" value="2"/>
</dbReference>
<feature type="transmembrane region" description="Helical" evidence="9">
    <location>
        <begin position="500"/>
        <end position="519"/>
    </location>
</feature>
<comment type="cofactor">
    <cofactor evidence="1 8">
        <name>heme</name>
        <dbReference type="ChEBI" id="CHEBI:30413"/>
    </cofactor>
</comment>
<evidence type="ECO:0000256" key="2">
    <source>
        <dbReference type="ARBA" id="ARBA00010617"/>
    </source>
</evidence>
<dbReference type="EMBL" id="CP039346">
    <property type="protein sequence ID" value="QCD81002.1"/>
    <property type="molecule type" value="Genomic_DNA"/>
</dbReference>
<proteinExistence type="inferred from homology"/>
<dbReference type="PANTHER" id="PTHR47955:SF15">
    <property type="entry name" value="CYTOCHROME P450 71A2-LIKE"/>
    <property type="match status" value="1"/>
</dbReference>
<keyword evidence="5" id="KW-0560">Oxidoreductase</keyword>
<dbReference type="GO" id="GO:0016705">
    <property type="term" value="F:oxidoreductase activity, acting on paired donors, with incorporation or reduction of molecular oxygen"/>
    <property type="evidence" value="ECO:0007669"/>
    <property type="project" value="InterPro"/>
</dbReference>
<gene>
    <name evidence="10" type="ORF">DEO72_LG2g1326</name>
</gene>
<dbReference type="GO" id="GO:0020037">
    <property type="term" value="F:heme binding"/>
    <property type="evidence" value="ECO:0007669"/>
    <property type="project" value="InterPro"/>
</dbReference>
<dbReference type="Gene3D" id="1.10.630.10">
    <property type="entry name" value="Cytochrome P450"/>
    <property type="match status" value="3"/>
</dbReference>
<dbReference type="GO" id="GO:0005506">
    <property type="term" value="F:iron ion binding"/>
    <property type="evidence" value="ECO:0007669"/>
    <property type="project" value="InterPro"/>
</dbReference>
<dbReference type="InterPro" id="IPR002401">
    <property type="entry name" value="Cyt_P450_E_grp-I"/>
</dbReference>
<dbReference type="PANTHER" id="PTHR47955">
    <property type="entry name" value="CYTOCHROME P450 FAMILY 71 PROTEIN"/>
    <property type="match status" value="1"/>
</dbReference>
<feature type="transmembrane region" description="Helical" evidence="9">
    <location>
        <begin position="14"/>
        <end position="33"/>
    </location>
</feature>
<dbReference type="Pfam" id="PF00067">
    <property type="entry name" value="p450"/>
    <property type="match status" value="3"/>
</dbReference>
<keyword evidence="9" id="KW-0472">Membrane</keyword>
<feature type="transmembrane region" description="Helical" evidence="9">
    <location>
        <begin position="461"/>
        <end position="480"/>
    </location>
</feature>
<dbReference type="InterPro" id="IPR017972">
    <property type="entry name" value="Cyt_P450_CS"/>
</dbReference>
<keyword evidence="4 8" id="KW-0479">Metal-binding</keyword>
<evidence type="ECO:0000313" key="10">
    <source>
        <dbReference type="EMBL" id="QCD81002.1"/>
    </source>
</evidence>
<comment type="similarity">
    <text evidence="2">Belongs to the cytochrome P450 family.</text>
</comment>
<evidence type="ECO:0000256" key="1">
    <source>
        <dbReference type="ARBA" id="ARBA00001971"/>
    </source>
</evidence>
<sequence length="918" mass="104747">MALKQWPFEQMEGVFSSTFYLSLSFFISILLFFKLARRSKPKTILNLPPSPPKLPFIGNLHQFGALPHRALRDLCLKYGDIMMLQLGQMQTPTLVVSSVDLVTEIIKTHDLAFSDRPQNSSCKILLYGCTDVGFSLYGENWRLKRKICVLELLTSKRVQSFRVIREEEAGELVKKLREASSNDASYVNLSELIMATSNNIVCKCALGRRFAGDGYSRVKELAREAMIHITGFTVRDYFPWLGWVDVVTGKIQKYKATAAAMDAVFEEAIAERLRVRREGEHSKMKDFLDILLDHHQDNTLGYQFTKNDIKSLITDMFLGGTDTTAAALEWCMSELMRNPTVMQRVQEEVRRVVGHKSKVEENDVNEMRYLKCVVKETIRLHPPTPLLAPRVTMSDVKLNGYDIPAKTTVYINAWAMQMDPKLWDRPEQFLPERSENSEVDFKNQENFHFIPFGFGRRGCPGMGFAISSIEYLLANLLYWFDWKLPETAAATLDIDMSEEMLFSTFYLSLPFFISVLFLFKLARKTKSKPNLNLPPSPPKLPFIGNLHQLGTLPHLSLRDLSLKYGDIMLLQLGQMQNPTVVVSSVDAAMEIMKKHDMAFSNRAQNTAAKIFLYGCIDIAFGNYGETWSQKKKIWAHELLSPKMVQSFHEIREEEVAKVVKKVREVSSREECYVNLGEMLMSTSNNIVCKCALGRKYTGDGYSRVKELAREDMFVGGTDPAAVTLNWAISELARNPAIMKKVQEEVRRVVGHKSCVEEDDINEMHYLKCTVKETLRLHPPAPLLAPRVTISGVKLKGYDIPAESTVYINAWAIQRDPSFWESPEEFQPERFEKSEVDFKGHHSQFIPFGFGRRGCPGMHFGVANVEYVLANLLYWFDWKLSESDELKQDIDMNEVSGLVVSKKTPLYLKPIAYSFSSKS</sequence>
<feature type="binding site" description="axial binding residue" evidence="8">
    <location>
        <position position="459"/>
    </location>
    <ligand>
        <name>heme</name>
        <dbReference type="ChEBI" id="CHEBI:30413"/>
    </ligand>
    <ligandPart>
        <name>Fe</name>
        <dbReference type="ChEBI" id="CHEBI:18248"/>
    </ligandPart>
</feature>
<keyword evidence="6 8" id="KW-0408">Iron</keyword>
<dbReference type="AlphaFoldDB" id="A0A4D6KU55"/>
<dbReference type="PRINTS" id="PR00463">
    <property type="entry name" value="EP450I"/>
</dbReference>
<evidence type="ECO:0000256" key="4">
    <source>
        <dbReference type="ARBA" id="ARBA00022723"/>
    </source>
</evidence>
<keyword evidence="9" id="KW-0812">Transmembrane</keyword>
<evidence type="ECO:0000256" key="3">
    <source>
        <dbReference type="ARBA" id="ARBA00022617"/>
    </source>
</evidence>
<evidence type="ECO:0000256" key="6">
    <source>
        <dbReference type="ARBA" id="ARBA00023004"/>
    </source>
</evidence>
<dbReference type="GO" id="GO:0004497">
    <property type="term" value="F:monooxygenase activity"/>
    <property type="evidence" value="ECO:0007669"/>
    <property type="project" value="UniProtKB-KW"/>
</dbReference>
<keyword evidence="7" id="KW-0503">Monooxygenase</keyword>
<keyword evidence="9" id="KW-1133">Transmembrane helix</keyword>
<evidence type="ECO:0000256" key="5">
    <source>
        <dbReference type="ARBA" id="ARBA00023002"/>
    </source>
</evidence>
<dbReference type="PROSITE" id="PS00086">
    <property type="entry name" value="CYTOCHROME_P450"/>
    <property type="match status" value="2"/>
</dbReference>
<protein>
    <submittedName>
        <fullName evidence="10">Cytochrome P450</fullName>
    </submittedName>
</protein>
<reference evidence="10 11" key="1">
    <citation type="submission" date="2019-04" db="EMBL/GenBank/DDBJ databases">
        <title>An improved genome assembly and genetic linkage map for asparagus bean, Vigna unguiculata ssp. sesquipedialis.</title>
        <authorList>
            <person name="Xia Q."/>
            <person name="Zhang R."/>
            <person name="Dong Y."/>
        </authorList>
    </citation>
    <scope>NUCLEOTIDE SEQUENCE [LARGE SCALE GENOMIC DNA]</scope>
    <source>
        <tissue evidence="10">Leaf</tissue>
    </source>
</reference>
<evidence type="ECO:0000256" key="9">
    <source>
        <dbReference type="SAM" id="Phobius"/>
    </source>
</evidence>
<keyword evidence="3 8" id="KW-0349">Heme</keyword>
<dbReference type="InterPro" id="IPR036396">
    <property type="entry name" value="Cyt_P450_sf"/>
</dbReference>